<dbReference type="CDD" id="cd22326">
    <property type="entry name" value="FAN1-like"/>
    <property type="match status" value="1"/>
</dbReference>
<comment type="similarity">
    <text evidence="1">Belongs to the FAN1 family.</text>
</comment>
<dbReference type="InterPro" id="IPR049126">
    <property type="entry name" value="FAN1-like_TPR"/>
</dbReference>
<keyword evidence="1" id="KW-0460">Magnesium</keyword>
<gene>
    <name evidence="5" type="ORF">DAEQUDRAFT_241498</name>
</gene>
<dbReference type="GO" id="GO:0008409">
    <property type="term" value="F:5'-3' exonuclease activity"/>
    <property type="evidence" value="ECO:0007669"/>
    <property type="project" value="TreeGrafter"/>
</dbReference>
<dbReference type="InterPro" id="IPR049132">
    <property type="entry name" value="FAN1-like_euk"/>
</dbReference>
<dbReference type="GO" id="GO:0017108">
    <property type="term" value="F:5'-flap endonuclease activity"/>
    <property type="evidence" value="ECO:0007669"/>
    <property type="project" value="TreeGrafter"/>
</dbReference>
<evidence type="ECO:0000256" key="2">
    <source>
        <dbReference type="SAM" id="MobiDB-lite"/>
    </source>
</evidence>
<keyword evidence="1" id="KW-0540">Nuclease</keyword>
<dbReference type="GO" id="GO:0036297">
    <property type="term" value="P:interstrand cross-link repair"/>
    <property type="evidence" value="ECO:0007669"/>
    <property type="project" value="InterPro"/>
</dbReference>
<name>A0A165QR67_9APHY</name>
<evidence type="ECO:0000259" key="4">
    <source>
        <dbReference type="Pfam" id="PF21315"/>
    </source>
</evidence>
<protein>
    <recommendedName>
        <fullName evidence="1">Fanconi-associated nuclease</fullName>
        <ecNumber evidence="1">3.1.4.1</ecNumber>
    </recommendedName>
</protein>
<feature type="region of interest" description="Disordered" evidence="2">
    <location>
        <begin position="426"/>
        <end position="482"/>
    </location>
</feature>
<evidence type="ECO:0000259" key="3">
    <source>
        <dbReference type="Pfam" id="PF21170"/>
    </source>
</evidence>
<dbReference type="Proteomes" id="UP000076727">
    <property type="component" value="Unassembled WGS sequence"/>
</dbReference>
<dbReference type="GO" id="GO:0046872">
    <property type="term" value="F:metal ion binding"/>
    <property type="evidence" value="ECO:0007669"/>
    <property type="project" value="UniProtKB-KW"/>
</dbReference>
<evidence type="ECO:0000313" key="6">
    <source>
        <dbReference type="Proteomes" id="UP000076727"/>
    </source>
</evidence>
<keyword evidence="1" id="KW-0234">DNA repair</keyword>
<dbReference type="GO" id="GO:0004528">
    <property type="term" value="F:phosphodiesterase I activity"/>
    <property type="evidence" value="ECO:0007669"/>
    <property type="project" value="UniProtKB-EC"/>
</dbReference>
<dbReference type="STRING" id="1314783.A0A165QR67"/>
<comment type="cofactor">
    <cofactor evidence="1">
        <name>Mg(2+)</name>
        <dbReference type="ChEBI" id="CHEBI:18420"/>
    </cofactor>
    <cofactor evidence="1">
        <name>Mn(2+)</name>
        <dbReference type="ChEBI" id="CHEBI:29035"/>
    </cofactor>
</comment>
<sequence>MLPKSPTVSAAAQLVFGSSLESESEGIFPVPADSAITDGRDSTEVRVSMYVSLFEDMVTTVLRNEHYLFTLDELGCLSKYSKLSYHARYLLVRLCLRKSDKWHRLSTLKYEGELGKNIRQAIAELCGKTAPLTSENTPPAIAVAEMEGGVKLEPLHLSQDLPQFGVKAEPQEALVKLEVHEPNIRVEGPEIIDPTMEHDGQSEPAVQPMEDDGQPGPSQQAAEAAVQGTEYGLKPEPFPRIYFAEDESEATLRDLLECLTVNELKGIAKQFKVKGNSKDLLMDDLIRTCSGQVTLGFFMGSSKKRGKDGKAPLTQSNVFLSGRTQADRLRAVVMKTLDTCVRVNEQVVKLLRRINLIYFRKTQQATSLLTESILAYAKKRSYTSYSYARTHDIWPSRAALLAYEDALEQEAQVDEILDGTWSITSCSRSTASRTPGPPTKRVRTPTTPSNRDKNKAESSVDDDNVLENDSHEPDGPSKRKARALKPIFQNVYEWWQSMVCAKGEEDSRPRGLERFDCGHVLTRVVCKGSTALGMLGEHEHELEVLENLLAQRRWRRGRRGRWYERRALLLMKFKQYDRAKEAVIEALEDDDTHIVFRPKLERRLTTLEKRLKVPDEERHTCEGKLEKAAVVQVVGVRVYHRETSLKLDPFGRNVNKASESSAKGVLDDGSAQRMLPSDWVHPASVPLEKHPPEVVPKWTGKSIWIGRDGEEVTVEALALQHYESQGYRGFHCEGRIVTTLFGLLFWDIIFADIPGAFETPYQHAPLDIAEDTFYYARQDLIDQRLEGLKAGRGPGILERVFDEHAERKTCP</sequence>
<keyword evidence="1" id="KW-0464">Manganese</keyword>
<evidence type="ECO:0000313" key="5">
    <source>
        <dbReference type="EMBL" id="KZT69818.1"/>
    </source>
</evidence>
<reference evidence="5 6" key="1">
    <citation type="journal article" date="2016" name="Mol. Biol. Evol.">
        <title>Comparative Genomics of Early-Diverging Mushroom-Forming Fungi Provides Insights into the Origins of Lignocellulose Decay Capabilities.</title>
        <authorList>
            <person name="Nagy L.G."/>
            <person name="Riley R."/>
            <person name="Tritt A."/>
            <person name="Adam C."/>
            <person name="Daum C."/>
            <person name="Floudas D."/>
            <person name="Sun H."/>
            <person name="Yadav J.S."/>
            <person name="Pangilinan J."/>
            <person name="Larsson K.H."/>
            <person name="Matsuura K."/>
            <person name="Barry K."/>
            <person name="Labutti K."/>
            <person name="Kuo R."/>
            <person name="Ohm R.A."/>
            <person name="Bhattacharya S.S."/>
            <person name="Shirouzu T."/>
            <person name="Yoshinaga Y."/>
            <person name="Martin F.M."/>
            <person name="Grigoriev I.V."/>
            <person name="Hibbett D.S."/>
        </authorList>
    </citation>
    <scope>NUCLEOTIDE SEQUENCE [LARGE SCALE GENOMIC DNA]</scope>
    <source>
        <strain evidence="5 6">L-15889</strain>
    </source>
</reference>
<feature type="compositionally biased region" description="Basic and acidic residues" evidence="2">
    <location>
        <begin position="468"/>
        <end position="477"/>
    </location>
</feature>
<keyword evidence="1" id="KW-0378">Hydrolase</keyword>
<dbReference type="InterPro" id="IPR033315">
    <property type="entry name" value="Fan1-like"/>
</dbReference>
<accession>A0A165QR67</accession>
<feature type="domain" description="Fanconi-associated nuclease 1-like winged-helix" evidence="4">
    <location>
        <begin position="50"/>
        <end position="126"/>
    </location>
</feature>
<dbReference type="Pfam" id="PF21170">
    <property type="entry name" value="FAN1_TPR"/>
    <property type="match status" value="1"/>
</dbReference>
<dbReference type="GO" id="GO:0070336">
    <property type="term" value="F:flap-structured DNA binding"/>
    <property type="evidence" value="ECO:0007669"/>
    <property type="project" value="TreeGrafter"/>
</dbReference>
<comment type="function">
    <text evidence="1">Nuclease required for the repair of DNA interstrand cross-links (ICL). Acts as a 5'-3' exonuclease that anchors at a cut end of DNA and cleaves DNA successively at every third nucleotide, allowing to excise an ICL from one strand through flanking incisions.</text>
</comment>
<dbReference type="OrthoDB" id="76364at2759"/>
<keyword evidence="1" id="KW-0539">Nucleus</keyword>
<comment type="catalytic activity">
    <reaction evidence="1">
        <text>Hydrolytically removes 5'-nucleotides successively from the 3'-hydroxy termini of 3'-hydroxy-terminated oligonucleotides.</text>
        <dbReference type="EC" id="3.1.4.1"/>
    </reaction>
</comment>
<dbReference type="InterPro" id="IPR049125">
    <property type="entry name" value="FAN1-like_WH"/>
</dbReference>
<feature type="region of interest" description="Disordered" evidence="2">
    <location>
        <begin position="195"/>
        <end position="228"/>
    </location>
</feature>
<keyword evidence="1" id="KW-0227">DNA damage</keyword>
<dbReference type="GO" id="GO:0005634">
    <property type="term" value="C:nucleus"/>
    <property type="evidence" value="ECO:0007669"/>
    <property type="project" value="UniProtKB-SubCell"/>
</dbReference>
<dbReference type="EMBL" id="KV429055">
    <property type="protein sequence ID" value="KZT69818.1"/>
    <property type="molecule type" value="Genomic_DNA"/>
</dbReference>
<proteinExistence type="inferred from homology"/>
<dbReference type="PANTHER" id="PTHR15749:SF4">
    <property type="entry name" value="FANCONI-ASSOCIATED NUCLEASE 1"/>
    <property type="match status" value="1"/>
</dbReference>
<keyword evidence="6" id="KW-1185">Reference proteome</keyword>
<feature type="domain" description="Fanconi-associated nuclease 1-like TPR" evidence="3">
    <location>
        <begin position="507"/>
        <end position="601"/>
    </location>
</feature>
<dbReference type="AlphaFoldDB" id="A0A165QR67"/>
<dbReference type="Pfam" id="PF21315">
    <property type="entry name" value="FAN1_HTH"/>
    <property type="match status" value="1"/>
</dbReference>
<comment type="subcellular location">
    <subcellularLocation>
        <location evidence="1">Nucleus</location>
    </subcellularLocation>
</comment>
<evidence type="ECO:0000256" key="1">
    <source>
        <dbReference type="RuleBase" id="RU365033"/>
    </source>
</evidence>
<keyword evidence="1" id="KW-0479">Metal-binding</keyword>
<dbReference type="EC" id="3.1.4.1" evidence="1"/>
<dbReference type="PANTHER" id="PTHR15749">
    <property type="entry name" value="FANCONI-ASSOCIATED NUCLEASE 1"/>
    <property type="match status" value="1"/>
</dbReference>
<organism evidence="5 6">
    <name type="scientific">Daedalea quercina L-15889</name>
    <dbReference type="NCBI Taxonomy" id="1314783"/>
    <lineage>
        <taxon>Eukaryota</taxon>
        <taxon>Fungi</taxon>
        <taxon>Dikarya</taxon>
        <taxon>Basidiomycota</taxon>
        <taxon>Agaricomycotina</taxon>
        <taxon>Agaricomycetes</taxon>
        <taxon>Polyporales</taxon>
        <taxon>Fomitopsis</taxon>
    </lineage>
</organism>